<accession>A0AAJ6YVR7</accession>
<dbReference type="GO" id="GO:0005739">
    <property type="term" value="C:mitochondrion"/>
    <property type="evidence" value="ECO:0007669"/>
    <property type="project" value="TreeGrafter"/>
</dbReference>
<keyword evidence="4" id="KW-1185">Reference proteome</keyword>
<keyword evidence="1" id="KW-0479">Metal-binding</keyword>
<dbReference type="Proteomes" id="UP000695007">
    <property type="component" value="Unplaced"/>
</dbReference>
<dbReference type="RefSeq" id="XP_011505252.1">
    <property type="nucleotide sequence ID" value="XM_011506950.1"/>
</dbReference>
<keyword evidence="3" id="KW-0408">Iron</keyword>
<dbReference type="PANTHER" id="PTHR22966:SF61">
    <property type="entry name" value="2-AMINOETHANETHIOL DIOXYGENASE"/>
    <property type="match status" value="1"/>
</dbReference>
<dbReference type="AlphaFoldDB" id="A0AAJ6YVR7"/>
<dbReference type="CDD" id="cd20289">
    <property type="entry name" value="cupin_ADO"/>
    <property type="match status" value="1"/>
</dbReference>
<dbReference type="PANTHER" id="PTHR22966">
    <property type="entry name" value="2-AMINOETHANETHIOL DIOXYGENASE"/>
    <property type="match status" value="1"/>
</dbReference>
<evidence type="ECO:0000256" key="2">
    <source>
        <dbReference type="ARBA" id="ARBA00023002"/>
    </source>
</evidence>
<proteinExistence type="predicted"/>
<organism evidence="4 5">
    <name type="scientific">Ceratosolen solmsi marchali</name>
    <dbReference type="NCBI Taxonomy" id="326594"/>
    <lineage>
        <taxon>Eukaryota</taxon>
        <taxon>Metazoa</taxon>
        <taxon>Ecdysozoa</taxon>
        <taxon>Arthropoda</taxon>
        <taxon>Hexapoda</taxon>
        <taxon>Insecta</taxon>
        <taxon>Pterygota</taxon>
        <taxon>Neoptera</taxon>
        <taxon>Endopterygota</taxon>
        <taxon>Hymenoptera</taxon>
        <taxon>Apocrita</taxon>
        <taxon>Proctotrupomorpha</taxon>
        <taxon>Chalcidoidea</taxon>
        <taxon>Agaonidae</taxon>
        <taxon>Agaoninae</taxon>
        <taxon>Ceratosolen</taxon>
    </lineage>
</organism>
<dbReference type="GeneID" id="105368049"/>
<protein>
    <submittedName>
        <fullName evidence="5">2-aminoethanethiol dioxygenase</fullName>
    </submittedName>
</protein>
<dbReference type="Gene3D" id="2.60.120.10">
    <property type="entry name" value="Jelly Rolls"/>
    <property type="match status" value="1"/>
</dbReference>
<sequence>MASRIEVLWKLALKTFSGSKTSNYKICLKNFEKLKCLINEINAEDVYVDKKVLDYVNNQSAPMCAIDVFENQDITIAIFILKTGVTLPLHDHPEMHGLLKVISGVVKIDSYSIESYRDKVSDKNKGIAAVKHSSTIIKHTDPACVLTPFLKNLHEITCLEGPAAFLDVLSPPYDTGDYGKGKRPCTFFKVVTINEISDNVQLVATDIPSTFYSKSLNYMGQPLR</sequence>
<dbReference type="KEGG" id="csol:105368049"/>
<dbReference type="InterPro" id="IPR014710">
    <property type="entry name" value="RmlC-like_jellyroll"/>
</dbReference>
<evidence type="ECO:0000313" key="5">
    <source>
        <dbReference type="RefSeq" id="XP_011505252.1"/>
    </source>
</evidence>
<evidence type="ECO:0000313" key="4">
    <source>
        <dbReference type="Proteomes" id="UP000695007"/>
    </source>
</evidence>
<dbReference type="SUPFAM" id="SSF51182">
    <property type="entry name" value="RmlC-like cupins"/>
    <property type="match status" value="1"/>
</dbReference>
<dbReference type="InterPro" id="IPR012864">
    <property type="entry name" value="PCO/ADO"/>
</dbReference>
<gene>
    <name evidence="5" type="primary">LOC105368049</name>
</gene>
<keyword evidence="2" id="KW-0560">Oxidoreductase</keyword>
<reference evidence="5" key="1">
    <citation type="submission" date="2025-08" db="UniProtKB">
        <authorList>
            <consortium name="RefSeq"/>
        </authorList>
    </citation>
    <scope>IDENTIFICATION</scope>
</reference>
<keyword evidence="5" id="KW-0223">Dioxygenase</keyword>
<dbReference type="GO" id="GO:0046872">
    <property type="term" value="F:metal ion binding"/>
    <property type="evidence" value="ECO:0007669"/>
    <property type="project" value="UniProtKB-KW"/>
</dbReference>
<dbReference type="Pfam" id="PF07847">
    <property type="entry name" value="PCO_ADO"/>
    <property type="match status" value="1"/>
</dbReference>
<name>A0AAJ6YVR7_9HYME</name>
<dbReference type="InterPro" id="IPR011051">
    <property type="entry name" value="RmlC_Cupin_sf"/>
</dbReference>
<evidence type="ECO:0000256" key="1">
    <source>
        <dbReference type="ARBA" id="ARBA00022723"/>
    </source>
</evidence>
<dbReference type="GO" id="GO:0016702">
    <property type="term" value="F:oxidoreductase activity, acting on single donors with incorporation of molecular oxygen, incorporation of two atoms of oxygen"/>
    <property type="evidence" value="ECO:0007669"/>
    <property type="project" value="InterPro"/>
</dbReference>
<evidence type="ECO:0000256" key="3">
    <source>
        <dbReference type="ARBA" id="ARBA00023004"/>
    </source>
</evidence>